<reference evidence="16" key="1">
    <citation type="submission" date="2017-02" db="EMBL/GenBank/DDBJ databases">
        <title>Delving into the versatile metabolic prowess of the omnipresent phylum Bacteroidetes.</title>
        <authorList>
            <person name="Nobu M.K."/>
            <person name="Mei R."/>
            <person name="Narihiro T."/>
            <person name="Kuroda K."/>
            <person name="Liu W.-T."/>
        </authorList>
    </citation>
    <scope>NUCLEOTIDE SEQUENCE</scope>
    <source>
        <strain evidence="16">ADurb.Bin280</strain>
    </source>
</reference>
<evidence type="ECO:0000256" key="12">
    <source>
        <dbReference type="RuleBase" id="RU004462"/>
    </source>
</evidence>
<proteinExistence type="inferred from homology"/>
<dbReference type="GO" id="GO:0005737">
    <property type="term" value="C:cytoplasm"/>
    <property type="evidence" value="ECO:0007669"/>
    <property type="project" value="UniProtKB-SubCell"/>
</dbReference>
<dbReference type="InterPro" id="IPR022629">
    <property type="entry name" value="S-AdoMet_synt_central"/>
</dbReference>
<comment type="subcellular location">
    <subcellularLocation>
        <location evidence="10 11">Cytoplasm</location>
    </subcellularLocation>
</comment>
<keyword evidence="6 10" id="KW-0547">Nucleotide-binding</keyword>
<feature type="binding site" description="in other chain" evidence="10">
    <location>
        <position position="56"/>
    </location>
    <ligand>
        <name>L-methionine</name>
        <dbReference type="ChEBI" id="CHEBI:57844"/>
        <note>ligand shared between two neighboring subunits</note>
    </ligand>
</feature>
<comment type="cofactor">
    <cofactor evidence="10">
        <name>Mg(2+)</name>
        <dbReference type="ChEBI" id="CHEBI:18420"/>
    </cofactor>
    <text evidence="10">Binds 2 divalent ions per subunit.</text>
</comment>
<keyword evidence="9 10" id="KW-0630">Potassium</keyword>
<evidence type="ECO:0000256" key="7">
    <source>
        <dbReference type="ARBA" id="ARBA00022840"/>
    </source>
</evidence>
<dbReference type="Pfam" id="PF02772">
    <property type="entry name" value="S-AdoMet_synt_M"/>
    <property type="match status" value="1"/>
</dbReference>
<dbReference type="Proteomes" id="UP000485367">
    <property type="component" value="Unassembled WGS sequence"/>
</dbReference>
<comment type="caution">
    <text evidence="10">Lacks conserved residue(s) required for the propagation of feature annotation.</text>
</comment>
<dbReference type="UniPathway" id="UPA00315">
    <property type="reaction ID" value="UER00080"/>
</dbReference>
<feature type="binding site" evidence="10">
    <location>
        <position position="277"/>
    </location>
    <ligand>
        <name>ATP</name>
        <dbReference type="ChEBI" id="CHEBI:30616"/>
        <note>ligand shared between two neighboring subunits</note>
    </ligand>
</feature>
<keyword evidence="10" id="KW-0963">Cytoplasm</keyword>
<feature type="domain" description="S-adenosylmethionine synthetase C-terminal" evidence="15">
    <location>
        <begin position="244"/>
        <end position="382"/>
    </location>
</feature>
<name>A0A1V5SEV8_9BACT</name>
<dbReference type="PROSITE" id="PS00377">
    <property type="entry name" value="ADOMET_SYNTHASE_2"/>
    <property type="match status" value="1"/>
</dbReference>
<feature type="region of interest" description="Flexible loop" evidence="10">
    <location>
        <begin position="97"/>
        <end position="107"/>
    </location>
</feature>
<feature type="binding site" evidence="10">
    <location>
        <position position="250"/>
    </location>
    <ligand>
        <name>L-methionine</name>
        <dbReference type="ChEBI" id="CHEBI:57844"/>
        <note>ligand shared between two neighboring subunits</note>
    </ligand>
</feature>
<organism evidence="16">
    <name type="scientific">candidate division WS2 bacterium ADurb.Bin280</name>
    <dbReference type="NCBI Taxonomy" id="1852829"/>
    <lineage>
        <taxon>Bacteria</taxon>
        <taxon>candidate division WS2</taxon>
    </lineage>
</organism>
<dbReference type="SUPFAM" id="SSF55973">
    <property type="entry name" value="S-adenosylmethionine synthetase"/>
    <property type="match status" value="3"/>
</dbReference>
<dbReference type="Pfam" id="PF02773">
    <property type="entry name" value="S-AdoMet_synt_C"/>
    <property type="match status" value="1"/>
</dbReference>
<evidence type="ECO:0000256" key="6">
    <source>
        <dbReference type="ARBA" id="ARBA00022741"/>
    </source>
</evidence>
<evidence type="ECO:0000256" key="5">
    <source>
        <dbReference type="ARBA" id="ARBA00022723"/>
    </source>
</evidence>
<dbReference type="Gene3D" id="3.30.300.10">
    <property type="match status" value="3"/>
</dbReference>
<dbReference type="PANTHER" id="PTHR11964">
    <property type="entry name" value="S-ADENOSYLMETHIONINE SYNTHETASE"/>
    <property type="match status" value="1"/>
</dbReference>
<dbReference type="PROSITE" id="PS00376">
    <property type="entry name" value="ADOMET_SYNTHASE_1"/>
    <property type="match status" value="1"/>
</dbReference>
<feature type="binding site" description="in other chain" evidence="10">
    <location>
        <position position="281"/>
    </location>
    <ligand>
        <name>L-methionine</name>
        <dbReference type="ChEBI" id="CHEBI:57844"/>
        <note>ligand shared between two neighboring subunits</note>
    </ligand>
</feature>
<dbReference type="GO" id="GO:0005524">
    <property type="term" value="F:ATP binding"/>
    <property type="evidence" value="ECO:0007669"/>
    <property type="project" value="UniProtKB-UniRule"/>
</dbReference>
<feature type="binding site" evidence="10">
    <location>
        <position position="43"/>
    </location>
    <ligand>
        <name>K(+)</name>
        <dbReference type="ChEBI" id="CHEBI:29103"/>
    </ligand>
</feature>
<dbReference type="InterPro" id="IPR022631">
    <property type="entry name" value="ADOMET_SYNTHASE_CS"/>
</dbReference>
<keyword evidence="7 10" id="KW-0067">ATP-binding</keyword>
<comment type="cofactor">
    <cofactor evidence="10">
        <name>K(+)</name>
        <dbReference type="ChEBI" id="CHEBI:29103"/>
    </cofactor>
    <text evidence="10">Binds 1 potassium ion per subunit.</text>
</comment>
<feature type="domain" description="S-adenosylmethionine synthetase central" evidence="14">
    <location>
        <begin position="124"/>
        <end position="241"/>
    </location>
</feature>
<dbReference type="FunFam" id="3.30.300.10:FF:000003">
    <property type="entry name" value="S-adenosylmethionine synthase"/>
    <property type="match status" value="1"/>
</dbReference>
<dbReference type="InterPro" id="IPR002133">
    <property type="entry name" value="S-AdoMet_synthetase"/>
</dbReference>
<dbReference type="CDD" id="cd18079">
    <property type="entry name" value="S-AdoMet_synt"/>
    <property type="match status" value="1"/>
</dbReference>
<feature type="binding site" evidence="10">
    <location>
        <position position="273"/>
    </location>
    <ligand>
        <name>ATP</name>
        <dbReference type="ChEBI" id="CHEBI:30616"/>
        <note>ligand shared between two neighboring subunits</note>
    </ligand>
</feature>
<keyword evidence="5 10" id="KW-0479">Metal-binding</keyword>
<evidence type="ECO:0000256" key="8">
    <source>
        <dbReference type="ARBA" id="ARBA00022842"/>
    </source>
</evidence>
<dbReference type="InterPro" id="IPR022636">
    <property type="entry name" value="S-AdoMet_synthetase_sfam"/>
</dbReference>
<dbReference type="EC" id="2.5.1.6" evidence="10"/>
<comment type="function">
    <text evidence="10">Catalyzes the formation of S-adenosylmethionine (AdoMet) from methionine and ATP. The overall synthetic reaction is composed of two sequential steps, AdoMet formation and the subsequent tripolyphosphate hydrolysis which occurs prior to release of AdoMet from the enzyme.</text>
</comment>
<feature type="binding site" description="in other chain" evidence="10">
    <location>
        <position position="15"/>
    </location>
    <ligand>
        <name>ATP</name>
        <dbReference type="ChEBI" id="CHEBI:30616"/>
        <note>ligand shared between two neighboring subunits</note>
    </ligand>
</feature>
<dbReference type="AlphaFoldDB" id="A0A1V5SEV8"/>
<sequence length="403" mass="44107">MSKKLFTSESVTEGHPDKMADQISDSILDALIEKDLRSRVAVETLLTNGVCIIAGEVTTSAYVDMAKIARDKIKEIGYDGCGFHHETSGVMIAIKEQSSDIARGVDSFKKKADGTIVAEDLENLGAGDQGLMFGFACDETPELMPLPIVLSHRICQRLAEVRKKNIIKGLRPDGKSQVTIEYIEGRPKRVHTVLVAAQHDPDKNGKTLESEIKSRVIQPVLKEYGYKIDSKTKIYINTAGRWVIGGPEGDTGLTGRKIIVDTYGGYARHGGGAFSGKDPSKVDRSGSYAARWVAKNIVASGLARKCEVQIAYAIGKPEPLSVYLESFGTSEISNEELERVVVQNFDLRPGKIIEKLGLRRPIYAKVAVYGHFGRGDLDLPWEDVSIANKLKSQRIKAIKDSSA</sequence>
<comment type="catalytic activity">
    <reaction evidence="10">
        <text>L-methionine + ATP + H2O = S-adenosyl-L-methionine + phosphate + diphosphate</text>
        <dbReference type="Rhea" id="RHEA:21080"/>
        <dbReference type="ChEBI" id="CHEBI:15377"/>
        <dbReference type="ChEBI" id="CHEBI:30616"/>
        <dbReference type="ChEBI" id="CHEBI:33019"/>
        <dbReference type="ChEBI" id="CHEBI:43474"/>
        <dbReference type="ChEBI" id="CHEBI:57844"/>
        <dbReference type="ChEBI" id="CHEBI:59789"/>
        <dbReference type="EC" id="2.5.1.6"/>
    </reaction>
</comment>
<gene>
    <name evidence="10 16" type="primary">metK</name>
    <name evidence="16" type="ORF">BWY43_00225</name>
</gene>
<evidence type="ECO:0000256" key="3">
    <source>
        <dbReference type="ARBA" id="ARBA00022563"/>
    </source>
</evidence>
<feature type="domain" description="S-adenosylmethionine synthetase N-terminal" evidence="13">
    <location>
        <begin position="4"/>
        <end position="98"/>
    </location>
</feature>
<feature type="binding site" description="in other chain" evidence="10">
    <location>
        <begin position="173"/>
        <end position="175"/>
    </location>
    <ligand>
        <name>ATP</name>
        <dbReference type="ChEBI" id="CHEBI:30616"/>
        <note>ligand shared between two neighboring subunits</note>
    </ligand>
</feature>
<keyword evidence="3 10" id="KW-0554">One-carbon metabolism</keyword>
<comment type="similarity">
    <text evidence="2 10 12">Belongs to the AdoMet synthase family.</text>
</comment>
<dbReference type="GO" id="GO:0006556">
    <property type="term" value="P:S-adenosylmethionine biosynthetic process"/>
    <property type="evidence" value="ECO:0007669"/>
    <property type="project" value="UniProtKB-UniRule"/>
</dbReference>
<evidence type="ECO:0000256" key="9">
    <source>
        <dbReference type="ARBA" id="ARBA00022958"/>
    </source>
</evidence>
<comment type="caution">
    <text evidence="16">The sequence shown here is derived from an EMBL/GenBank/DDBJ whole genome shotgun (WGS) entry which is preliminary data.</text>
</comment>
<evidence type="ECO:0000256" key="4">
    <source>
        <dbReference type="ARBA" id="ARBA00022679"/>
    </source>
</evidence>
<dbReference type="EMBL" id="MWBO01000013">
    <property type="protein sequence ID" value="OQA53038.1"/>
    <property type="molecule type" value="Genomic_DNA"/>
</dbReference>
<dbReference type="NCBIfam" id="TIGR01034">
    <property type="entry name" value="metK"/>
    <property type="match status" value="1"/>
</dbReference>
<dbReference type="Pfam" id="PF00438">
    <property type="entry name" value="S-AdoMet_synt_N"/>
    <property type="match status" value="1"/>
</dbReference>
<feature type="binding site" description="in other chain" evidence="10">
    <location>
        <position position="97"/>
    </location>
    <ligand>
        <name>L-methionine</name>
        <dbReference type="ChEBI" id="CHEBI:57844"/>
        <note>ligand shared between two neighboring subunits</note>
    </ligand>
</feature>
<dbReference type="InterPro" id="IPR022628">
    <property type="entry name" value="S-AdoMet_synt_N"/>
</dbReference>
<dbReference type="GO" id="GO:0000287">
    <property type="term" value="F:magnesium ion binding"/>
    <property type="evidence" value="ECO:0007669"/>
    <property type="project" value="UniProtKB-UniRule"/>
</dbReference>
<evidence type="ECO:0000256" key="10">
    <source>
        <dbReference type="HAMAP-Rule" id="MF_00086"/>
    </source>
</evidence>
<feature type="binding site" evidence="10">
    <location>
        <position position="17"/>
    </location>
    <ligand>
        <name>Mg(2+)</name>
        <dbReference type="ChEBI" id="CHEBI:18420"/>
    </ligand>
</feature>
<evidence type="ECO:0000259" key="14">
    <source>
        <dbReference type="Pfam" id="PF02772"/>
    </source>
</evidence>
<evidence type="ECO:0000259" key="15">
    <source>
        <dbReference type="Pfam" id="PF02773"/>
    </source>
</evidence>
<evidence type="ECO:0000256" key="11">
    <source>
        <dbReference type="RuleBase" id="RU000542"/>
    </source>
</evidence>
<comment type="pathway">
    <text evidence="1 10">Amino-acid biosynthesis; S-adenosyl-L-methionine biosynthesis; S-adenosyl-L-methionine from L-methionine: step 1/1.</text>
</comment>
<comment type="subunit">
    <text evidence="10">Homotetramer; dimer of dimers.</text>
</comment>
<dbReference type="GO" id="GO:0004478">
    <property type="term" value="F:methionine adenosyltransferase activity"/>
    <property type="evidence" value="ECO:0007669"/>
    <property type="project" value="UniProtKB-UniRule"/>
</dbReference>
<feature type="binding site" evidence="10">
    <location>
        <position position="250"/>
    </location>
    <ligand>
        <name>ATP</name>
        <dbReference type="ChEBI" id="CHEBI:30616"/>
        <note>ligand shared between two neighboring subunits</note>
    </ligand>
</feature>
<evidence type="ECO:0000313" key="16">
    <source>
        <dbReference type="EMBL" id="OQA53038.1"/>
    </source>
</evidence>
<dbReference type="HAMAP" id="MF_00086">
    <property type="entry name" value="S_AdoMet_synth1"/>
    <property type="match status" value="1"/>
</dbReference>
<evidence type="ECO:0000256" key="1">
    <source>
        <dbReference type="ARBA" id="ARBA00005224"/>
    </source>
</evidence>
<dbReference type="GO" id="GO:0006730">
    <property type="term" value="P:one-carbon metabolic process"/>
    <property type="evidence" value="ECO:0007669"/>
    <property type="project" value="UniProtKB-KW"/>
</dbReference>
<accession>A0A1V5SEV8</accession>
<evidence type="ECO:0000256" key="2">
    <source>
        <dbReference type="ARBA" id="ARBA00009685"/>
    </source>
</evidence>
<dbReference type="InterPro" id="IPR022630">
    <property type="entry name" value="S-AdoMet_synt_C"/>
</dbReference>
<dbReference type="PIRSF" id="PIRSF000497">
    <property type="entry name" value="MAT"/>
    <property type="match status" value="1"/>
</dbReference>
<protein>
    <recommendedName>
        <fullName evidence="10">S-adenosylmethionine synthase</fullName>
        <shortName evidence="10">AdoMet synthase</shortName>
        <ecNumber evidence="10">2.5.1.6</ecNumber>
    </recommendedName>
    <alternativeName>
        <fullName evidence="10">MAT</fullName>
    </alternativeName>
    <alternativeName>
        <fullName evidence="10">Methionine adenosyltransferase</fullName>
    </alternativeName>
</protein>
<keyword evidence="4 10" id="KW-0808">Transferase</keyword>
<feature type="binding site" description="in other chain" evidence="10">
    <location>
        <begin position="256"/>
        <end position="257"/>
    </location>
    <ligand>
        <name>ATP</name>
        <dbReference type="ChEBI" id="CHEBI:30616"/>
        <note>ligand shared between two neighboring subunits</note>
    </ligand>
</feature>
<keyword evidence="8 10" id="KW-0460">Magnesium</keyword>
<evidence type="ECO:0000259" key="13">
    <source>
        <dbReference type="Pfam" id="PF00438"/>
    </source>
</evidence>